<dbReference type="Gramene" id="OE9D004051T1">
    <property type="protein sequence ID" value="OE9D004051C1"/>
    <property type="gene ID" value="OE9D004051"/>
</dbReference>
<reference evidence="1 2" key="1">
    <citation type="submission" date="2019-12" db="EMBL/GenBank/DDBJ databases">
        <authorList>
            <person name="Alioto T."/>
            <person name="Alioto T."/>
            <person name="Gomez Garrido J."/>
        </authorList>
    </citation>
    <scope>NUCLEOTIDE SEQUENCE [LARGE SCALE GENOMIC DNA]</scope>
</reference>
<proteinExistence type="predicted"/>
<keyword evidence="2" id="KW-1185">Reference proteome</keyword>
<name>A0A8S0RMS0_OLEEU</name>
<dbReference type="EMBL" id="CACTIH010003647">
    <property type="protein sequence ID" value="CAA2980467.1"/>
    <property type="molecule type" value="Genomic_DNA"/>
</dbReference>
<accession>A0A8S0RMS0</accession>
<comment type="caution">
    <text evidence="1">The sequence shown here is derived from an EMBL/GenBank/DDBJ whole genome shotgun (WGS) entry which is preliminary data.</text>
</comment>
<dbReference type="AlphaFoldDB" id="A0A8S0RMS0"/>
<feature type="non-terminal residue" evidence="1">
    <location>
        <position position="46"/>
    </location>
</feature>
<organism evidence="1 2">
    <name type="scientific">Olea europaea subsp. europaea</name>
    <dbReference type="NCBI Taxonomy" id="158383"/>
    <lineage>
        <taxon>Eukaryota</taxon>
        <taxon>Viridiplantae</taxon>
        <taxon>Streptophyta</taxon>
        <taxon>Embryophyta</taxon>
        <taxon>Tracheophyta</taxon>
        <taxon>Spermatophyta</taxon>
        <taxon>Magnoliopsida</taxon>
        <taxon>eudicotyledons</taxon>
        <taxon>Gunneridae</taxon>
        <taxon>Pentapetalae</taxon>
        <taxon>asterids</taxon>
        <taxon>lamiids</taxon>
        <taxon>Lamiales</taxon>
        <taxon>Oleaceae</taxon>
        <taxon>Oleeae</taxon>
        <taxon>Olea</taxon>
    </lineage>
</organism>
<evidence type="ECO:0000313" key="1">
    <source>
        <dbReference type="EMBL" id="CAA2980467.1"/>
    </source>
</evidence>
<evidence type="ECO:0000313" key="2">
    <source>
        <dbReference type="Proteomes" id="UP000594638"/>
    </source>
</evidence>
<gene>
    <name evidence="1" type="ORF">OLEA9_D004051</name>
</gene>
<sequence length="46" mass="5671">MQAPIVYFPIQECKGRRFFENKQDEKNRKAHEATNFLCFFQFFAFF</sequence>
<protein>
    <submittedName>
        <fullName evidence="1">---NA</fullName>
    </submittedName>
</protein>
<dbReference type="Proteomes" id="UP000594638">
    <property type="component" value="Unassembled WGS sequence"/>
</dbReference>